<organism evidence="2 3">
    <name type="scientific">Bifidobacterium lemurum</name>
    <dbReference type="NCBI Taxonomy" id="1603886"/>
    <lineage>
        <taxon>Bacteria</taxon>
        <taxon>Bacillati</taxon>
        <taxon>Actinomycetota</taxon>
        <taxon>Actinomycetes</taxon>
        <taxon>Bifidobacteriales</taxon>
        <taxon>Bifidobacteriaceae</taxon>
        <taxon>Bifidobacterium</taxon>
    </lineage>
</organism>
<dbReference type="SUPFAM" id="SSF46785">
    <property type="entry name" value="Winged helix' DNA-binding domain"/>
    <property type="match status" value="1"/>
</dbReference>
<gene>
    <name evidence="2" type="ORF">BLEM_0083</name>
</gene>
<dbReference type="Proteomes" id="UP000216352">
    <property type="component" value="Unassembled WGS sequence"/>
</dbReference>
<accession>A0A261FW24</accession>
<keyword evidence="3" id="KW-1185">Reference proteome</keyword>
<comment type="similarity">
    <text evidence="1">Belongs to the ROK (NagC/XylR) family.</text>
</comment>
<dbReference type="Pfam" id="PF13412">
    <property type="entry name" value="HTH_24"/>
    <property type="match status" value="1"/>
</dbReference>
<dbReference type="CDD" id="cd00090">
    <property type="entry name" value="HTH_ARSR"/>
    <property type="match status" value="1"/>
</dbReference>
<comment type="caution">
    <text evidence="2">The sequence shown here is derived from an EMBL/GenBank/DDBJ whole genome shotgun (WGS) entry which is preliminary data.</text>
</comment>
<evidence type="ECO:0000313" key="2">
    <source>
        <dbReference type="EMBL" id="OZG63380.1"/>
    </source>
</evidence>
<dbReference type="InterPro" id="IPR000600">
    <property type="entry name" value="ROK"/>
</dbReference>
<dbReference type="Gene3D" id="1.10.10.10">
    <property type="entry name" value="Winged helix-like DNA-binding domain superfamily/Winged helix DNA-binding domain"/>
    <property type="match status" value="1"/>
</dbReference>
<sequence length="378" mass="41437">MDHPTTTQASAQRRALILDYLYKHRQGSRQDIADALPISLPTITQNLNDLEREGLVTRNGYFESTGGRRARTYEFCADARAAIGVSVQSADLTIAAFDLFGTRIMSTRAPLDYHDDDTYYRRAAAAITEFIDALGLTRDAVLGVSFAVQGRVSPDGEQVTFGGILGNTGMTADRFASVLPYPCHLIHDAAAAAAAEIWLAPDMDDTLCLFLNEHVGSAIIASGRVDLGNRLRNGNCEHMTLVPNGERCYCGQKGCVDAYCSTRGLTGGYDETVDEFFAAVRDGERAHVKAFDRYLDDVAQTIRNMRTLLDYDVIIGGDIAGRFTASDVEDLRQRALTLSPFGDDDVRITVRASDDDRSALGAALHYIRRFVEEITGLR</sequence>
<dbReference type="InterPro" id="IPR036388">
    <property type="entry name" value="WH-like_DNA-bd_sf"/>
</dbReference>
<name>A0A261FW24_9BIFI</name>
<proteinExistence type="inferred from homology"/>
<dbReference type="PANTHER" id="PTHR18964:SF149">
    <property type="entry name" value="BIFUNCTIONAL UDP-N-ACETYLGLUCOSAMINE 2-EPIMERASE_N-ACETYLMANNOSAMINE KINASE"/>
    <property type="match status" value="1"/>
</dbReference>
<dbReference type="Pfam" id="PF00480">
    <property type="entry name" value="ROK"/>
    <property type="match status" value="1"/>
</dbReference>
<protein>
    <submittedName>
        <fullName evidence="2">NagC family transcriptional regulator</fullName>
    </submittedName>
</protein>
<dbReference type="RefSeq" id="WP_072725477.1">
    <property type="nucleotide sequence ID" value="NZ_BDIS01000015.1"/>
</dbReference>
<dbReference type="Gene3D" id="3.30.420.40">
    <property type="match status" value="2"/>
</dbReference>
<reference evidence="2 3" key="1">
    <citation type="journal article" date="2017" name="BMC Genomics">
        <title>Comparative genomic and phylogenomic analyses of the Bifidobacteriaceae family.</title>
        <authorList>
            <person name="Lugli G.A."/>
            <person name="Milani C."/>
            <person name="Turroni F."/>
            <person name="Duranti S."/>
            <person name="Mancabelli L."/>
            <person name="Mangifesta M."/>
            <person name="Ferrario C."/>
            <person name="Modesto M."/>
            <person name="Mattarelli P."/>
            <person name="Jiri K."/>
            <person name="van Sinderen D."/>
            <person name="Ventura M."/>
        </authorList>
    </citation>
    <scope>NUCLEOTIDE SEQUENCE [LARGE SCALE GENOMIC DNA]</scope>
    <source>
        <strain evidence="2 3">DSM 28807</strain>
    </source>
</reference>
<dbReference type="OrthoDB" id="3225083at2"/>
<evidence type="ECO:0000313" key="3">
    <source>
        <dbReference type="Proteomes" id="UP000216352"/>
    </source>
</evidence>
<dbReference type="SUPFAM" id="SSF53067">
    <property type="entry name" value="Actin-like ATPase domain"/>
    <property type="match status" value="1"/>
</dbReference>
<dbReference type="InterPro" id="IPR043129">
    <property type="entry name" value="ATPase_NBD"/>
</dbReference>
<dbReference type="EMBL" id="MWWX01000001">
    <property type="protein sequence ID" value="OZG63380.1"/>
    <property type="molecule type" value="Genomic_DNA"/>
</dbReference>
<dbReference type="InterPro" id="IPR011991">
    <property type="entry name" value="ArsR-like_HTH"/>
</dbReference>
<dbReference type="AlphaFoldDB" id="A0A261FW24"/>
<dbReference type="STRING" id="1603886.GCA_001895165_01182"/>
<evidence type="ECO:0000256" key="1">
    <source>
        <dbReference type="ARBA" id="ARBA00006479"/>
    </source>
</evidence>
<dbReference type="InterPro" id="IPR036390">
    <property type="entry name" value="WH_DNA-bd_sf"/>
</dbReference>
<dbReference type="PANTHER" id="PTHR18964">
    <property type="entry name" value="ROK (REPRESSOR, ORF, KINASE) FAMILY"/>
    <property type="match status" value="1"/>
</dbReference>